<proteinExistence type="predicted"/>
<dbReference type="RefSeq" id="WP_074751651.1">
    <property type="nucleotide sequence ID" value="NZ_FOTJ01000013.1"/>
</dbReference>
<protein>
    <submittedName>
        <fullName evidence="1">Uncharacterized protein</fullName>
    </submittedName>
</protein>
<dbReference type="Proteomes" id="UP000181969">
    <property type="component" value="Unassembled WGS sequence"/>
</dbReference>
<name>A0A1I4I7I7_9LACT</name>
<dbReference type="AlphaFoldDB" id="A0A1I4I7I7"/>
<organism evidence="1 2">
    <name type="scientific">Lactococcus garvieae</name>
    <dbReference type="NCBI Taxonomy" id="1363"/>
    <lineage>
        <taxon>Bacteria</taxon>
        <taxon>Bacillati</taxon>
        <taxon>Bacillota</taxon>
        <taxon>Bacilli</taxon>
        <taxon>Lactobacillales</taxon>
        <taxon>Streptococcaceae</taxon>
        <taxon>Lactococcus</taxon>
    </lineage>
</organism>
<reference evidence="1 2" key="1">
    <citation type="submission" date="2016-10" db="EMBL/GenBank/DDBJ databases">
        <authorList>
            <person name="de Groot N.N."/>
        </authorList>
    </citation>
    <scope>NUCLEOTIDE SEQUENCE [LARGE SCALE GENOMIC DNA]</scope>
    <source>
        <strain evidence="1 2">M79</strain>
    </source>
</reference>
<gene>
    <name evidence="1" type="ORF">SAMN05216438_11329</name>
</gene>
<sequence length="59" mass="7118">MELEDIKKALVEQEKKEVQLILDFLKLTKPSFYQYLEVLREKARKYDELIEEAQDEDAN</sequence>
<evidence type="ECO:0000313" key="2">
    <source>
        <dbReference type="Proteomes" id="UP000181969"/>
    </source>
</evidence>
<accession>A0A1I4I7I7</accession>
<dbReference type="EMBL" id="FOTJ01000013">
    <property type="protein sequence ID" value="SFL49666.1"/>
    <property type="molecule type" value="Genomic_DNA"/>
</dbReference>
<evidence type="ECO:0000313" key="1">
    <source>
        <dbReference type="EMBL" id="SFL49666.1"/>
    </source>
</evidence>